<reference evidence="3" key="1">
    <citation type="journal article" date="2019" name="Int. J. Syst. Evol. Microbiol.">
        <title>The Global Catalogue of Microorganisms (GCM) 10K type strain sequencing project: providing services to taxonomists for standard genome sequencing and annotation.</title>
        <authorList>
            <consortium name="The Broad Institute Genomics Platform"/>
            <consortium name="The Broad Institute Genome Sequencing Center for Infectious Disease"/>
            <person name="Wu L."/>
            <person name="Ma J."/>
        </authorList>
    </citation>
    <scope>NUCLEOTIDE SEQUENCE [LARGE SCALE GENOMIC DNA]</scope>
    <source>
        <strain evidence="3">JCM 31486</strain>
    </source>
</reference>
<evidence type="ECO:0000313" key="2">
    <source>
        <dbReference type="EMBL" id="MFD1052119.1"/>
    </source>
</evidence>
<feature type="domain" description="Aminoglycoside phosphotransferase" evidence="1">
    <location>
        <begin position="23"/>
        <end position="73"/>
    </location>
</feature>
<dbReference type="InterPro" id="IPR002575">
    <property type="entry name" value="Aminoglycoside_PTrfase"/>
</dbReference>
<dbReference type="Pfam" id="PF01636">
    <property type="entry name" value="APH"/>
    <property type="match status" value="1"/>
</dbReference>
<dbReference type="Proteomes" id="UP001597045">
    <property type="component" value="Unassembled WGS sequence"/>
</dbReference>
<dbReference type="InterPro" id="IPR011009">
    <property type="entry name" value="Kinase-like_dom_sf"/>
</dbReference>
<organism evidence="2 3">
    <name type="scientific">Kibdelosporangium lantanae</name>
    <dbReference type="NCBI Taxonomy" id="1497396"/>
    <lineage>
        <taxon>Bacteria</taxon>
        <taxon>Bacillati</taxon>
        <taxon>Actinomycetota</taxon>
        <taxon>Actinomycetes</taxon>
        <taxon>Pseudonocardiales</taxon>
        <taxon>Pseudonocardiaceae</taxon>
        <taxon>Kibdelosporangium</taxon>
    </lineage>
</organism>
<feature type="non-terminal residue" evidence="2">
    <location>
        <position position="1"/>
    </location>
</feature>
<accession>A0ABW3MRX9</accession>
<evidence type="ECO:0000313" key="3">
    <source>
        <dbReference type="Proteomes" id="UP001597045"/>
    </source>
</evidence>
<dbReference type="EMBL" id="JBHTIS010004146">
    <property type="protein sequence ID" value="MFD1052119.1"/>
    <property type="molecule type" value="Genomic_DNA"/>
</dbReference>
<name>A0ABW3MRX9_9PSEU</name>
<dbReference type="SUPFAM" id="SSF56112">
    <property type="entry name" value="Protein kinase-like (PK-like)"/>
    <property type="match status" value="1"/>
</dbReference>
<gene>
    <name evidence="2" type="ORF">ACFQ1S_44380</name>
</gene>
<proteinExistence type="predicted"/>
<comment type="caution">
    <text evidence="2">The sequence shown here is derived from an EMBL/GenBank/DDBJ whole genome shotgun (WGS) entry which is preliminary data.</text>
</comment>
<evidence type="ECO:0000259" key="1">
    <source>
        <dbReference type="Pfam" id="PF01636"/>
    </source>
</evidence>
<keyword evidence="3" id="KW-1185">Reference proteome</keyword>
<sequence length="145" mass="15958">LAALTSGDVPMADGMLLLADLVNQLHATPGHVLHMDLHPDNVILGPDGPVVIDWRNSREGDADLDTAMSALLLAWVAFHPDYRIVPDLRTFLAAVRGRPRDELTLAVEIKRDDPNLTHAEVFRLDAARDFLLRGFEAVAHSRLGQ</sequence>
<dbReference type="Gene3D" id="3.90.1200.10">
    <property type="match status" value="1"/>
</dbReference>
<protein>
    <submittedName>
        <fullName evidence="2">Phosphotransferase</fullName>
    </submittedName>
</protein>